<evidence type="ECO:0000256" key="3">
    <source>
        <dbReference type="PROSITE-ProRule" id="PRU00284"/>
    </source>
</evidence>
<dbReference type="CDD" id="cd18773">
    <property type="entry name" value="PDC1_HK_sensor"/>
    <property type="match status" value="1"/>
</dbReference>
<evidence type="ECO:0000256" key="2">
    <source>
        <dbReference type="ARBA" id="ARBA00029447"/>
    </source>
</evidence>
<dbReference type="GO" id="GO:0016020">
    <property type="term" value="C:membrane"/>
    <property type="evidence" value="ECO:0007669"/>
    <property type="project" value="UniProtKB-SubCell"/>
</dbReference>
<dbReference type="PANTHER" id="PTHR32089">
    <property type="entry name" value="METHYL-ACCEPTING CHEMOTAXIS PROTEIN MCPB"/>
    <property type="match status" value="1"/>
</dbReference>
<dbReference type="KEGG" id="bsen:DP114_00215"/>
<dbReference type="InterPro" id="IPR029016">
    <property type="entry name" value="GAF-like_dom_sf"/>
</dbReference>
<evidence type="ECO:0000256" key="4">
    <source>
        <dbReference type="SAM" id="Phobius"/>
    </source>
</evidence>
<evidence type="ECO:0000259" key="5">
    <source>
        <dbReference type="PROSITE" id="PS50046"/>
    </source>
</evidence>
<evidence type="ECO:0000313" key="8">
    <source>
        <dbReference type="EMBL" id="QDL06540.1"/>
    </source>
</evidence>
<dbReference type="InterPro" id="IPR004089">
    <property type="entry name" value="MCPsignal_dom"/>
</dbReference>
<keyword evidence="4" id="KW-0812">Transmembrane</keyword>
<dbReference type="RefSeq" id="WP_171975150.1">
    <property type="nucleotide sequence ID" value="NZ_CAWOXK010000001.1"/>
</dbReference>
<dbReference type="Proteomes" id="UP000503129">
    <property type="component" value="Chromosome"/>
</dbReference>
<keyword evidence="4" id="KW-0472">Membrane</keyword>
<feature type="domain" description="HAMP" evidence="7">
    <location>
        <begin position="359"/>
        <end position="411"/>
    </location>
</feature>
<dbReference type="InterPro" id="IPR016132">
    <property type="entry name" value="Phyto_chromo_attachment"/>
</dbReference>
<accession>A0A856M813</accession>
<organism evidence="8 9">
    <name type="scientific">Brasilonema sennae CENA114</name>
    <dbReference type="NCBI Taxonomy" id="415709"/>
    <lineage>
        <taxon>Bacteria</taxon>
        <taxon>Bacillati</taxon>
        <taxon>Cyanobacteriota</taxon>
        <taxon>Cyanophyceae</taxon>
        <taxon>Nostocales</taxon>
        <taxon>Scytonemataceae</taxon>
        <taxon>Brasilonema</taxon>
        <taxon>Bromeliae group (in: Brasilonema)</taxon>
    </lineage>
</organism>
<dbReference type="Gene3D" id="3.30.450.40">
    <property type="match status" value="2"/>
</dbReference>
<dbReference type="CDD" id="cd11386">
    <property type="entry name" value="MCP_signal"/>
    <property type="match status" value="1"/>
</dbReference>
<dbReference type="CDD" id="cd06225">
    <property type="entry name" value="HAMP"/>
    <property type="match status" value="2"/>
</dbReference>
<dbReference type="InterPro" id="IPR003660">
    <property type="entry name" value="HAMP_dom"/>
</dbReference>
<gene>
    <name evidence="8" type="ORF">DP114_00215</name>
</gene>
<protein>
    <submittedName>
        <fullName evidence="8">Chemotaxis protein</fullName>
    </submittedName>
</protein>
<dbReference type="SUPFAM" id="SSF58104">
    <property type="entry name" value="Methyl-accepting chemotaxis protein (MCP) signaling domain"/>
    <property type="match status" value="1"/>
</dbReference>
<evidence type="ECO:0000313" key="9">
    <source>
        <dbReference type="Proteomes" id="UP000503129"/>
    </source>
</evidence>
<feature type="domain" description="HAMP" evidence="7">
    <location>
        <begin position="768"/>
        <end position="819"/>
    </location>
</feature>
<evidence type="ECO:0000259" key="6">
    <source>
        <dbReference type="PROSITE" id="PS50111"/>
    </source>
</evidence>
<dbReference type="GO" id="GO:0007165">
    <property type="term" value="P:signal transduction"/>
    <property type="evidence" value="ECO:0007669"/>
    <property type="project" value="UniProtKB-KW"/>
</dbReference>
<dbReference type="Gene3D" id="6.10.340.10">
    <property type="match status" value="1"/>
</dbReference>
<dbReference type="SUPFAM" id="SSF158472">
    <property type="entry name" value="HAMP domain-like"/>
    <property type="match status" value="1"/>
</dbReference>
<dbReference type="SMART" id="SM00304">
    <property type="entry name" value="HAMP"/>
    <property type="match status" value="2"/>
</dbReference>
<dbReference type="PROSITE" id="PS50885">
    <property type="entry name" value="HAMP"/>
    <property type="match status" value="2"/>
</dbReference>
<proteinExistence type="inferred from homology"/>
<dbReference type="EMBL" id="CP030118">
    <property type="protein sequence ID" value="QDL06540.1"/>
    <property type="molecule type" value="Genomic_DNA"/>
</dbReference>
<dbReference type="PROSITE" id="PS50046">
    <property type="entry name" value="PHYTOCHROME_2"/>
    <property type="match status" value="2"/>
</dbReference>
<dbReference type="SMART" id="SM00283">
    <property type="entry name" value="MA"/>
    <property type="match status" value="1"/>
</dbReference>
<feature type="transmembrane region" description="Helical" evidence="4">
    <location>
        <begin position="58"/>
        <end position="81"/>
    </location>
</feature>
<dbReference type="SMART" id="SM00065">
    <property type="entry name" value="GAF"/>
    <property type="match status" value="2"/>
</dbReference>
<reference evidence="8 9" key="1">
    <citation type="submission" date="2018-06" db="EMBL/GenBank/DDBJ databases">
        <title>Comparative genomics of Brasilonema spp. strains.</title>
        <authorList>
            <person name="Alvarenga D.O."/>
            <person name="Fiore M.F."/>
            <person name="Varani A.M."/>
        </authorList>
    </citation>
    <scope>NUCLEOTIDE SEQUENCE [LARGE SCALE GENOMIC DNA]</scope>
    <source>
        <strain evidence="8 9">CENA114</strain>
    </source>
</reference>
<dbReference type="Gene3D" id="1.10.287.950">
    <property type="entry name" value="Methyl-accepting chemotaxis protein"/>
    <property type="match status" value="1"/>
</dbReference>
<dbReference type="Pfam" id="PF00015">
    <property type="entry name" value="MCPsignal"/>
    <property type="match status" value="1"/>
</dbReference>
<evidence type="ECO:0000259" key="7">
    <source>
        <dbReference type="PROSITE" id="PS50885"/>
    </source>
</evidence>
<name>A0A856M813_9CYAN</name>
<dbReference type="Gene3D" id="3.30.450.20">
    <property type="entry name" value="PAS domain"/>
    <property type="match status" value="1"/>
</dbReference>
<feature type="domain" description="Phytochrome chromophore attachment site" evidence="5">
    <location>
        <begin position="600"/>
        <end position="735"/>
    </location>
</feature>
<dbReference type="InterPro" id="IPR003018">
    <property type="entry name" value="GAF"/>
</dbReference>
<dbReference type="AlphaFoldDB" id="A0A856M813"/>
<keyword evidence="4" id="KW-1133">Transmembrane helix</keyword>
<feature type="domain" description="Methyl-accepting transducer" evidence="6">
    <location>
        <begin position="824"/>
        <end position="1060"/>
    </location>
</feature>
<dbReference type="PROSITE" id="PS50111">
    <property type="entry name" value="CHEMOTAXIS_TRANSDUC_2"/>
    <property type="match status" value="1"/>
</dbReference>
<feature type="domain" description="Phytochrome chromophore attachment site" evidence="5">
    <location>
        <begin position="435"/>
        <end position="571"/>
    </location>
</feature>
<dbReference type="SUPFAM" id="SSF55781">
    <property type="entry name" value="GAF domain-like"/>
    <property type="match status" value="2"/>
</dbReference>
<keyword evidence="9" id="KW-1185">Reference proteome</keyword>
<dbReference type="Pfam" id="PF01590">
    <property type="entry name" value="GAF"/>
    <property type="match status" value="2"/>
</dbReference>
<evidence type="ECO:0000256" key="1">
    <source>
        <dbReference type="ARBA" id="ARBA00023224"/>
    </source>
</evidence>
<sequence>MIDTQKNHITEEKKDFPHNFFINSLQKSTVIQYADDLQNSRKKGVVSWLKRASLRRKAVAFAFAFGTLPIILVGVFTYNIVNNSTTKEITNAKQDKANFLADNINSFMLRRYGDIEIFSKLAFLQNGKFRQVFNREQMQAQLRNLNIENKYESIAVFDIQGNLLAESQGQSIPNQKNEDYFQKVVKTNTPEISLPSAAQNKEKAKIYISAPVKDSETGETIYIIRTATLLKSLEKVISTSKISQENYYLIDDSRKIFLSKIGSHLGNDAKEEIPGWDKLQPQQQVVSGIFSNEKENTEKLITYAPLPKVEGLPQLKWALVLDLDTATAFATQRQLLLALQMGTFITELLVGGFAAIVANSLVRPILVATMAVQKLGKGNLDTRIAIKGEDELAILVSNINKMADQVQDLLQKQATEAHFLKLLTNIFLSIRSSLSSEELFNLTVTEARQALKADRVVIYHFNAQGGGQIVAESVASDFPVSLGEKIKYTSISQEMIEAYREGRVMVINNLLEAGFPLEYHNFMEKLQVKAKLVTPIFKENQLIGLLIAHHCQEIHNWEFSEINFLRQLALKVGLNLERLSLLEMAQTQKDLAIDLSKTHNSQDVCNLAVQSIRKALKVERAVIYKIDENVHGSVVAESVVTGWPCCLGAEINDPCLKDYVEKYRQGRVVAINDIYQAQLNECYIKQLEAFAVKANLIAPILIDNNLLGLLIVHQCSQSRLWEQSEIDLFEQFARIVGLALERSNLLEQAEQGRQIAEQGSMQQRQQKETLQMQLLRLIYCLEEASQGDLTVRAEVTGAEIGTVADFFNSLLESLQEIVIQVKLAATQVNAAVADNSGAMGELAINALKQAHEISQSLNAIDQMRQSIKTVAKNAQQAAEVSRTAYHAAKTGDTAIDLTVENILKLRDTMGETGKKVKRLGESSQQISRMVALINEITKQTNLLAINSSIEAAHAGEEAQGFAVIAEEVSLLAAQSREATSEIQEIVANIQLEISEVVKAMELGTTQVVEGTTLVQNTKHSLNDILEVCRQIDQFVQSISNATVSQVQTSQDVSLLMQDIAKVSETTSNSSHQVSTSLQKTVEISQQLQEKVRTFKLHSQEQQRLIDSDKL</sequence>
<keyword evidence="1 3" id="KW-0807">Transducer</keyword>
<dbReference type="PANTHER" id="PTHR32089:SF114">
    <property type="entry name" value="METHYL-ACCEPTING CHEMOTAXIS PROTEIN MCPB"/>
    <property type="match status" value="1"/>
</dbReference>
<dbReference type="Pfam" id="PF00672">
    <property type="entry name" value="HAMP"/>
    <property type="match status" value="1"/>
</dbReference>
<comment type="similarity">
    <text evidence="2">Belongs to the methyl-accepting chemotaxis (MCP) protein family.</text>
</comment>